<proteinExistence type="predicted"/>
<reference evidence="2" key="2">
    <citation type="submission" date="2022-12" db="EMBL/GenBank/DDBJ databases">
        <authorList>
            <person name="Sun Q."/>
            <person name="Kim S."/>
        </authorList>
    </citation>
    <scope>NUCLEOTIDE SEQUENCE</scope>
    <source>
        <strain evidence="2">KCTC 12343</strain>
    </source>
</reference>
<accession>A0AA88C3L2</accession>
<protein>
    <submittedName>
        <fullName evidence="2">Uncharacterized protein</fullName>
    </submittedName>
</protein>
<evidence type="ECO:0000313" key="2">
    <source>
        <dbReference type="EMBL" id="GGY46929.1"/>
    </source>
</evidence>
<dbReference type="PROSITE" id="PS51257">
    <property type="entry name" value="PROKAR_LIPOPROTEIN"/>
    <property type="match status" value="1"/>
</dbReference>
<gene>
    <name evidence="2" type="ORF">GCM10007387_31440</name>
</gene>
<dbReference type="AlphaFoldDB" id="A0AA88C3L2"/>
<name>A0AA88C3L2_9BURK</name>
<feature type="signal peptide" evidence="1">
    <location>
        <begin position="1"/>
        <end position="32"/>
    </location>
</feature>
<sequence>MTRLPARSRVLSVALSIALSCSTALTHAPALAQSGLSHSVGEISGVVVLGSLIAGSVVVAGSQKVGDGVELVVESVGNASRSTVRLSGAAATGLSVAAGTVVDVVATSTGHALVLSGKVLAFIPNELGEVLLHRSRVPQ</sequence>
<evidence type="ECO:0000256" key="1">
    <source>
        <dbReference type="SAM" id="SignalP"/>
    </source>
</evidence>
<keyword evidence="1" id="KW-0732">Signal</keyword>
<dbReference type="RefSeq" id="WP_229420662.1">
    <property type="nucleotide sequence ID" value="NZ_BMWV01000006.1"/>
</dbReference>
<comment type="caution">
    <text evidence="2">The sequence shown here is derived from an EMBL/GenBank/DDBJ whole genome shotgun (WGS) entry which is preliminary data.</text>
</comment>
<feature type="chain" id="PRO_5041676261" evidence="1">
    <location>
        <begin position="33"/>
        <end position="139"/>
    </location>
</feature>
<dbReference type="EMBL" id="BMWV01000006">
    <property type="protein sequence ID" value="GGY46929.1"/>
    <property type="molecule type" value="Genomic_DNA"/>
</dbReference>
<dbReference type="Proteomes" id="UP000628442">
    <property type="component" value="Unassembled WGS sequence"/>
</dbReference>
<organism evidence="2 3">
    <name type="scientific">Pseudoduganella albidiflava</name>
    <dbReference type="NCBI Taxonomy" id="321983"/>
    <lineage>
        <taxon>Bacteria</taxon>
        <taxon>Pseudomonadati</taxon>
        <taxon>Pseudomonadota</taxon>
        <taxon>Betaproteobacteria</taxon>
        <taxon>Burkholderiales</taxon>
        <taxon>Oxalobacteraceae</taxon>
        <taxon>Telluria group</taxon>
        <taxon>Pseudoduganella</taxon>
    </lineage>
</organism>
<reference evidence="2" key="1">
    <citation type="journal article" date="2014" name="Int. J. Syst. Evol. Microbiol.">
        <title>Complete genome sequence of Corynebacterium casei LMG S-19264T (=DSM 44701T), isolated from a smear-ripened cheese.</title>
        <authorList>
            <consortium name="US DOE Joint Genome Institute (JGI-PGF)"/>
            <person name="Walter F."/>
            <person name="Albersmeier A."/>
            <person name="Kalinowski J."/>
            <person name="Ruckert C."/>
        </authorList>
    </citation>
    <scope>NUCLEOTIDE SEQUENCE</scope>
    <source>
        <strain evidence="2">KCTC 12343</strain>
    </source>
</reference>
<evidence type="ECO:0000313" key="3">
    <source>
        <dbReference type="Proteomes" id="UP000628442"/>
    </source>
</evidence>